<dbReference type="InterPro" id="IPR027417">
    <property type="entry name" value="P-loop_NTPase"/>
</dbReference>
<name>A0A401Z7C0_9CHLR</name>
<dbReference type="Proteomes" id="UP000287224">
    <property type="component" value="Unassembled WGS sequence"/>
</dbReference>
<dbReference type="PROSITE" id="PS51146">
    <property type="entry name" value="KAIC"/>
    <property type="match status" value="2"/>
</dbReference>
<evidence type="ECO:0000313" key="10">
    <source>
        <dbReference type="Proteomes" id="UP000287224"/>
    </source>
</evidence>
<comment type="caution">
    <text evidence="9">The sequence shown here is derived from an EMBL/GenBank/DDBJ whole genome shotgun (WGS) entry which is preliminary data.</text>
</comment>
<feature type="domain" description="KaiC" evidence="8">
    <location>
        <begin position="254"/>
        <end position="490"/>
    </location>
</feature>
<dbReference type="OrthoDB" id="9783783at2"/>
<evidence type="ECO:0000256" key="5">
    <source>
        <dbReference type="ARBA" id="ARBA00022777"/>
    </source>
</evidence>
<dbReference type="Gene3D" id="3.40.50.300">
    <property type="entry name" value="P-loop containing nucleotide triphosphate hydrolases"/>
    <property type="match status" value="2"/>
</dbReference>
<evidence type="ECO:0000256" key="1">
    <source>
        <dbReference type="ARBA" id="ARBA00012513"/>
    </source>
</evidence>
<accession>A0A401Z7C0</accession>
<protein>
    <recommendedName>
        <fullName evidence="1">non-specific serine/threonine protein kinase</fullName>
        <ecNumber evidence="1">2.7.11.1</ecNumber>
    </recommendedName>
</protein>
<organism evidence="9 10">
    <name type="scientific">Dictyobacter aurantiacus</name>
    <dbReference type="NCBI Taxonomy" id="1936993"/>
    <lineage>
        <taxon>Bacteria</taxon>
        <taxon>Bacillati</taxon>
        <taxon>Chloroflexota</taxon>
        <taxon>Ktedonobacteria</taxon>
        <taxon>Ktedonobacterales</taxon>
        <taxon>Dictyobacteraceae</taxon>
        <taxon>Dictyobacter</taxon>
    </lineage>
</organism>
<evidence type="ECO:0000256" key="4">
    <source>
        <dbReference type="ARBA" id="ARBA00022737"/>
    </source>
</evidence>
<dbReference type="GO" id="GO:0016787">
    <property type="term" value="F:hydrolase activity"/>
    <property type="evidence" value="ECO:0007669"/>
    <property type="project" value="UniProtKB-KW"/>
</dbReference>
<keyword evidence="10" id="KW-1185">Reference proteome</keyword>
<dbReference type="PANTHER" id="PTHR42926:SF1">
    <property type="entry name" value="CIRCADIAN CLOCK OSCILLATOR PROTEIN KAIC 1"/>
    <property type="match status" value="1"/>
</dbReference>
<dbReference type="GO" id="GO:0004674">
    <property type="term" value="F:protein serine/threonine kinase activity"/>
    <property type="evidence" value="ECO:0007669"/>
    <property type="project" value="UniProtKB-EC"/>
</dbReference>
<proteinExistence type="predicted"/>
<dbReference type="PANTHER" id="PTHR42926">
    <property type="match status" value="1"/>
</dbReference>
<keyword evidence="3" id="KW-0808">Transferase</keyword>
<dbReference type="Pfam" id="PF06745">
    <property type="entry name" value="ATPase"/>
    <property type="match status" value="2"/>
</dbReference>
<dbReference type="PIRSF" id="PIRSF039117">
    <property type="entry name" value="KaiC"/>
    <property type="match status" value="1"/>
</dbReference>
<keyword evidence="2" id="KW-0597">Phosphoprotein</keyword>
<reference evidence="10" key="1">
    <citation type="submission" date="2018-12" db="EMBL/GenBank/DDBJ databases">
        <title>Tengunoibacter tsumagoiensis gen. nov., sp. nov., Dictyobacter kobayashii sp. nov., D. alpinus sp. nov., and D. joshuensis sp. nov. and description of Dictyobacteraceae fam. nov. within the order Ktedonobacterales isolated from Tengu-no-mugimeshi.</title>
        <authorList>
            <person name="Wang C.M."/>
            <person name="Zheng Y."/>
            <person name="Sakai Y."/>
            <person name="Toyoda A."/>
            <person name="Minakuchi Y."/>
            <person name="Abe K."/>
            <person name="Yokota A."/>
            <person name="Yabe S."/>
        </authorList>
    </citation>
    <scope>NUCLEOTIDE SEQUENCE [LARGE SCALE GENOMIC DNA]</scope>
    <source>
        <strain evidence="10">S-27</strain>
    </source>
</reference>
<gene>
    <name evidence="9" type="primary">kaiC</name>
    <name evidence="9" type="ORF">KDAU_00680</name>
</gene>
<dbReference type="EMBL" id="BIFQ01000001">
    <property type="protein sequence ID" value="GCE02739.1"/>
    <property type="molecule type" value="Genomic_DNA"/>
</dbReference>
<dbReference type="InterPro" id="IPR010624">
    <property type="entry name" value="KaiC_dom"/>
</dbReference>
<dbReference type="RefSeq" id="WP_126594087.1">
    <property type="nucleotide sequence ID" value="NZ_BIFQ01000001.1"/>
</dbReference>
<dbReference type="EC" id="2.7.11.1" evidence="1"/>
<dbReference type="InterPro" id="IPR051347">
    <property type="entry name" value="Circadian_clock_KaiC-rel"/>
</dbReference>
<evidence type="ECO:0000256" key="3">
    <source>
        <dbReference type="ARBA" id="ARBA00022679"/>
    </source>
</evidence>
<keyword evidence="4" id="KW-0677">Repeat</keyword>
<feature type="region of interest" description="Disordered" evidence="7">
    <location>
        <begin position="493"/>
        <end position="514"/>
    </location>
</feature>
<dbReference type="InterPro" id="IPR014774">
    <property type="entry name" value="KaiC-like_dom"/>
</dbReference>
<dbReference type="AlphaFoldDB" id="A0A401Z7C0"/>
<dbReference type="SUPFAM" id="SSF52540">
    <property type="entry name" value="P-loop containing nucleoside triphosphate hydrolases"/>
    <property type="match status" value="2"/>
</dbReference>
<keyword evidence="6" id="KW-0378">Hydrolase</keyword>
<evidence type="ECO:0000259" key="8">
    <source>
        <dbReference type="PROSITE" id="PS51146"/>
    </source>
</evidence>
<evidence type="ECO:0000256" key="7">
    <source>
        <dbReference type="SAM" id="MobiDB-lite"/>
    </source>
</evidence>
<dbReference type="GO" id="GO:0005524">
    <property type="term" value="F:ATP binding"/>
    <property type="evidence" value="ECO:0007669"/>
    <property type="project" value="InterPro"/>
</dbReference>
<feature type="domain" description="KaiC" evidence="8">
    <location>
        <begin position="12"/>
        <end position="242"/>
    </location>
</feature>
<evidence type="ECO:0000313" key="9">
    <source>
        <dbReference type="EMBL" id="GCE02739.1"/>
    </source>
</evidence>
<dbReference type="InterPro" id="IPR030665">
    <property type="entry name" value="KaiC"/>
</dbReference>
<evidence type="ECO:0000256" key="2">
    <source>
        <dbReference type="ARBA" id="ARBA00022553"/>
    </source>
</evidence>
<evidence type="ECO:0000256" key="6">
    <source>
        <dbReference type="ARBA" id="ARBA00022801"/>
    </source>
</evidence>
<sequence>MTDTTNQTAPIERVPSGIEGFDQLLHGGLIKGETYLLMGPPGAGKTIFGNQMCFHHIATGGRAIYLTLLAEMHSRMLAHMQTFDFFSEDPLADKLTYISGYATLEQQGLDALTKLIRKEVRKQRATLLVIDGVLTIEQNTASLRERKEFLHALSVTTETSGCTTLLLTQYDRGVYDQPEHTMVDGLFHLTAQLHDWRLLREIQIHKFRGSGFLEGRHSYIIDRHGIEIYPRAESLMKTNPIPLPTSLTSIHPAGRMAFDVARLDEMIEGGVPTGSMTAVLGAPGTGKTLLGLHFLGAGVRRQEQSLYFGFYESPVQLKRRLAELQLNIDDKEVSRYLEILTQSPTEDIIDVLGEQIMATVRKKKVKRLFIDGLSGFQNAIASQERMDLFLSSLFTTLRNLDVTTIWTIELADLLNPTIIMPATISKMAALVENIVLLRHVELYSQLYRLISIMKMRQSKYDPSIREFRISDSGLDVDATFTSAEAILSGIAHSGESTGQESAMGDPLTSQKEPQ</sequence>
<keyword evidence="5 9" id="KW-0418">Kinase</keyword>